<dbReference type="InterPro" id="IPR050694">
    <property type="entry name" value="LRRC14/PRAME"/>
</dbReference>
<sequence>MVINITSINVQDEDFFEDEFDFETGSILDQYSEEEAEDDQEDLEPFVPVEVPTLLALSLRYLQSRTTGSQLEQVLVKGCPRHLYAKLLASTLIHSKPRPLFTRILLKHWPKAGISLEYLASKCPRFSEVYLKEPERMSSIGIGLLETYFHSLGYVTKSALKCFDFQFVSKRKEFQSKLRHLLNTYYDLISDWVMQNKAGVSADSPLASGSPNAMKLLMKILDKSEVNEFHLFGERLFNRGGSYETEVDHLKEIMFGMYRHEIAPWQTKLRTFEHITSLSLCLPSKTPACEFSGQIKIQERELRRISPTAIKAWSSVLPHLRSLKKLSLRGNYLRHTLEHLLRNVPFSLQSLNVEECCLSSKDLKFLATSPHHRTLTEINLGDLDLGDDRFGHILGLVKVIPNLESLGLCLEGYERYADNICINEYQALDLLSALCQVQNKSLKQINLGGHIWSKDTLVKYIKYLFPIPTLQSVTLPVDGLNPDSLKQYFFAKMADVSCLPPLEISEYGAEFKELKLASQVRMKPLTVEVKTKALRDGQ</sequence>
<organism evidence="2 3">
    <name type="scientific">Tigriopus californicus</name>
    <name type="common">Marine copepod</name>
    <dbReference type="NCBI Taxonomy" id="6832"/>
    <lineage>
        <taxon>Eukaryota</taxon>
        <taxon>Metazoa</taxon>
        <taxon>Ecdysozoa</taxon>
        <taxon>Arthropoda</taxon>
        <taxon>Crustacea</taxon>
        <taxon>Multicrustacea</taxon>
        <taxon>Hexanauplia</taxon>
        <taxon>Copepoda</taxon>
        <taxon>Harpacticoida</taxon>
        <taxon>Harpacticidae</taxon>
        <taxon>Tigriopus</taxon>
    </lineage>
</organism>
<accession>A0A553N6Q7</accession>
<proteinExistence type="predicted"/>
<evidence type="ECO:0000313" key="3">
    <source>
        <dbReference type="Proteomes" id="UP000318571"/>
    </source>
</evidence>
<keyword evidence="3" id="KW-1185">Reference proteome</keyword>
<dbReference type="InterPro" id="IPR032675">
    <property type="entry name" value="LRR_dom_sf"/>
</dbReference>
<dbReference type="SUPFAM" id="SSF52047">
    <property type="entry name" value="RNI-like"/>
    <property type="match status" value="1"/>
</dbReference>
<dbReference type="Proteomes" id="UP000318571">
    <property type="component" value="Chromosome 8"/>
</dbReference>
<name>A0A553N6Q7_TIGCA</name>
<dbReference type="GO" id="GO:0005737">
    <property type="term" value="C:cytoplasm"/>
    <property type="evidence" value="ECO:0007669"/>
    <property type="project" value="TreeGrafter"/>
</dbReference>
<protein>
    <submittedName>
        <fullName evidence="2">Uncharacterized protein</fullName>
    </submittedName>
</protein>
<evidence type="ECO:0000256" key="1">
    <source>
        <dbReference type="ARBA" id="ARBA00022737"/>
    </source>
</evidence>
<reference evidence="2 3" key="1">
    <citation type="journal article" date="2018" name="Nat. Ecol. Evol.">
        <title>Genomic signatures of mitonuclear coevolution across populations of Tigriopus californicus.</title>
        <authorList>
            <person name="Barreto F.S."/>
            <person name="Watson E.T."/>
            <person name="Lima T.G."/>
            <person name="Willett C.S."/>
            <person name="Edmands S."/>
            <person name="Li W."/>
            <person name="Burton R.S."/>
        </authorList>
    </citation>
    <scope>NUCLEOTIDE SEQUENCE [LARGE SCALE GENOMIC DNA]</scope>
    <source>
        <strain evidence="2 3">San Diego</strain>
    </source>
</reference>
<dbReference type="AlphaFoldDB" id="A0A553N6Q7"/>
<dbReference type="PANTHER" id="PTHR14224">
    <property type="entry name" value="SIMILAR TO PREFERENTIALLY EXPRESSED ANTIGEN IN MELANOMA-LIKE 3"/>
    <property type="match status" value="1"/>
</dbReference>
<dbReference type="EMBL" id="VCGU01000459">
    <property type="protein sequence ID" value="TRY61121.1"/>
    <property type="molecule type" value="Genomic_DNA"/>
</dbReference>
<dbReference type="Gene3D" id="3.80.10.10">
    <property type="entry name" value="Ribonuclease Inhibitor"/>
    <property type="match status" value="1"/>
</dbReference>
<dbReference type="PANTHER" id="PTHR14224:SF37">
    <property type="entry name" value="LEUCINE-RICH REPEAT-CONTAINING PROTEIN 14"/>
    <property type="match status" value="1"/>
</dbReference>
<evidence type="ECO:0000313" key="2">
    <source>
        <dbReference type="EMBL" id="TRY61121.1"/>
    </source>
</evidence>
<gene>
    <name evidence="2" type="ORF">TCAL_08275</name>
</gene>
<comment type="caution">
    <text evidence="2">The sequence shown here is derived from an EMBL/GenBank/DDBJ whole genome shotgun (WGS) entry which is preliminary data.</text>
</comment>
<keyword evidence="1" id="KW-0677">Repeat</keyword>